<reference evidence="3" key="3">
    <citation type="submission" date="2021-06" db="EMBL/GenBank/DDBJ databases">
        <title>Genomic Description and Analysis of Intracellular Bacteria, Candidatus Berkiella cookevillensis and Candidatus Berkiella aquae.</title>
        <authorList>
            <person name="Kidane D.T."/>
            <person name="Mehari Y.T."/>
            <person name="Rice F.C."/>
            <person name="Arivett B.A."/>
            <person name="Farone A.L."/>
            <person name="Berk S.G."/>
            <person name="Farone M.B."/>
        </authorList>
    </citation>
    <scope>NUCLEOTIDE SEQUENCE</scope>
    <source>
        <strain evidence="3">HT99</strain>
    </source>
</reference>
<dbReference type="InterPro" id="IPR011250">
    <property type="entry name" value="OMP/PagP_B-barrel"/>
</dbReference>
<dbReference type="EMBL" id="LKAJ01000012">
    <property type="protein sequence ID" value="KRG20403.1"/>
    <property type="molecule type" value="Genomic_DNA"/>
</dbReference>
<keyword evidence="4" id="KW-1185">Reference proteome</keyword>
<organism evidence="2">
    <name type="scientific">Candidatus Berkiella aquae</name>
    <dbReference type="NCBI Taxonomy" id="295108"/>
    <lineage>
        <taxon>Bacteria</taxon>
        <taxon>Pseudomonadati</taxon>
        <taxon>Pseudomonadota</taxon>
        <taxon>Gammaproteobacteria</taxon>
        <taxon>Candidatus Berkiellales</taxon>
        <taxon>Candidatus Berkiellaceae</taxon>
        <taxon>Candidatus Berkiella</taxon>
    </lineage>
</organism>
<dbReference type="Proteomes" id="UP000051497">
    <property type="component" value="Unassembled WGS sequence"/>
</dbReference>
<evidence type="ECO:0000313" key="4">
    <source>
        <dbReference type="Proteomes" id="UP000051497"/>
    </source>
</evidence>
<evidence type="ECO:0000256" key="1">
    <source>
        <dbReference type="SAM" id="SignalP"/>
    </source>
</evidence>
<dbReference type="OrthoDB" id="9839559at2"/>
<dbReference type="SUPFAM" id="SSF56925">
    <property type="entry name" value="OMPA-like"/>
    <property type="match status" value="1"/>
</dbReference>
<comment type="caution">
    <text evidence="2">The sequence shown here is derived from an EMBL/GenBank/DDBJ whole genome shotgun (WGS) entry which is preliminary data.</text>
</comment>
<name>A0A0Q9YWB5_9GAMM</name>
<evidence type="ECO:0000313" key="3">
    <source>
        <dbReference type="EMBL" id="MCS5711711.1"/>
    </source>
</evidence>
<gene>
    <name evidence="3" type="ORF">HT99x_009710</name>
    <name evidence="2" type="ORF">HT99x_02499</name>
</gene>
<dbReference type="EMBL" id="LKAJ02000001">
    <property type="protein sequence ID" value="MCS5711711.1"/>
    <property type="molecule type" value="Genomic_DNA"/>
</dbReference>
<reference evidence="3" key="2">
    <citation type="journal article" date="2016" name="Genome Announc.">
        <title>Draft Genome Sequences of Two Novel Amoeba-Resistant Intranuclear Bacteria, 'Candidatus Berkiella cookevillensis' and 'Candidatus Berkiella aquae'.</title>
        <authorList>
            <person name="Mehari Y.T."/>
            <person name="Arivett B.A."/>
            <person name="Farone A.L."/>
            <person name="Gunderson J.H."/>
            <person name="Farone M.B."/>
        </authorList>
    </citation>
    <scope>NUCLEOTIDE SEQUENCE</scope>
    <source>
        <strain evidence="3">HT99</strain>
    </source>
</reference>
<protein>
    <recommendedName>
        <fullName evidence="5">Outer membrane protein beta-barrel domain-containing protein</fullName>
    </recommendedName>
</protein>
<proteinExistence type="predicted"/>
<reference evidence="2" key="1">
    <citation type="submission" date="2015-09" db="EMBL/GenBank/DDBJ databases">
        <title>Draft Genome Sequences of Two Novel Amoeba-resistant Intranuclear Bacteria, Candidatus Berkiella cookevillensis and Candidatus Berkiella aquae.</title>
        <authorList>
            <person name="Mehari Y.T."/>
            <person name="Arivett B.A."/>
            <person name="Farone A.L."/>
            <person name="Gunderson J.H."/>
            <person name="Farone M.B."/>
        </authorList>
    </citation>
    <scope>NUCLEOTIDE SEQUENCE [LARGE SCALE GENOMIC DNA]</scope>
    <source>
        <strain evidence="2">HT99</strain>
    </source>
</reference>
<dbReference type="RefSeq" id="WP_075067113.1">
    <property type="nucleotide sequence ID" value="NZ_LKAJ02000001.1"/>
</dbReference>
<evidence type="ECO:0000313" key="2">
    <source>
        <dbReference type="EMBL" id="KRG20403.1"/>
    </source>
</evidence>
<dbReference type="Gene3D" id="2.40.160.20">
    <property type="match status" value="1"/>
</dbReference>
<accession>A0A0Q9YWB5</accession>
<feature type="chain" id="PRO_5043129866" description="Outer membrane protein beta-barrel domain-containing protein" evidence="1">
    <location>
        <begin position="26"/>
        <end position="244"/>
    </location>
</feature>
<feature type="signal peptide" evidence="1">
    <location>
        <begin position="1"/>
        <end position="25"/>
    </location>
</feature>
<keyword evidence="1" id="KW-0732">Signal</keyword>
<dbReference type="AlphaFoldDB" id="A0A0Q9YWB5"/>
<evidence type="ECO:0008006" key="5">
    <source>
        <dbReference type="Google" id="ProtNLM"/>
    </source>
</evidence>
<sequence>MSIKRMLTQIALCTSVLVLPSIAEAAYWSPHLGADIKYWNIEPKFGVNYDYDLLFPEVTKAVNLYVGTRINGYFGIDIGYEQSAHKKSGRVFDGTEIFFVSQETIGDAANIDMRLHALHLDLNFYWEVARHFELNFMMGLLYLHPDTHIMHLTDGTWLEFRNKSDEKWTGSFGLGAVYTPIPYISIRALVAWDQTQRINYLGFDEDNQYYDLHPYKHATTFNFGIIWNILPPRRTKSCAEFEYS</sequence>